<evidence type="ECO:0000256" key="3">
    <source>
        <dbReference type="ARBA" id="ARBA00023274"/>
    </source>
</evidence>
<evidence type="ECO:0000313" key="9">
    <source>
        <dbReference type="Proteomes" id="UP000229615"/>
    </source>
</evidence>
<feature type="domain" description="Large ribosomal subunit protein uL5 C-terminal" evidence="7">
    <location>
        <begin position="65"/>
        <end position="157"/>
    </location>
</feature>
<keyword evidence="3 5" id="KW-0687">Ribonucleoprotein</keyword>
<gene>
    <name evidence="8" type="primary">rplE</name>
    <name evidence="8" type="ORF">COU09_00800</name>
</gene>
<dbReference type="AlphaFoldDB" id="A0A2H0USC7"/>
<evidence type="ECO:0000256" key="2">
    <source>
        <dbReference type="ARBA" id="ARBA00022980"/>
    </source>
</evidence>
<organism evidence="8 9">
    <name type="scientific">Candidatus Harrisonbacteria bacterium CG10_big_fil_rev_8_21_14_0_10_44_23</name>
    <dbReference type="NCBI Taxonomy" id="1974585"/>
    <lineage>
        <taxon>Bacteria</taxon>
        <taxon>Candidatus Harrisoniibacteriota</taxon>
    </lineage>
</organism>
<evidence type="ECO:0000313" key="8">
    <source>
        <dbReference type="EMBL" id="PIR88705.1"/>
    </source>
</evidence>
<evidence type="ECO:0000259" key="7">
    <source>
        <dbReference type="Pfam" id="PF00673"/>
    </source>
</evidence>
<dbReference type="InterPro" id="IPR031310">
    <property type="entry name" value="Ribosomal_uL5_N"/>
</dbReference>
<protein>
    <recommendedName>
        <fullName evidence="4">50S ribosomal protein L5</fullName>
    </recommendedName>
</protein>
<comment type="similarity">
    <text evidence="1 5">Belongs to the universal ribosomal protein uL5 family.</text>
</comment>
<dbReference type="GO" id="GO:1990904">
    <property type="term" value="C:ribonucleoprotein complex"/>
    <property type="evidence" value="ECO:0007669"/>
    <property type="project" value="UniProtKB-KW"/>
</dbReference>
<dbReference type="InterPro" id="IPR031309">
    <property type="entry name" value="Ribosomal_uL5_C"/>
</dbReference>
<sequence length="165" mass="18763">MISKYPLKKAIINVGIGRLSQAGDFEKKVLPEVENALAQITGQKAQRRPAKKSIAGFKLRQGQIVGLKVTLRRNRMMQFIDRLNNIVLPRIRDFKGIKLSAVDTRGNLTFGIKEHIVFPEIVLEDTQVNFGLEISLIPREPMSKEEGTEFYRKLGFPLQKEESTK</sequence>
<accession>A0A2H0USC7</accession>
<proteinExistence type="inferred from homology"/>
<evidence type="ECO:0000256" key="4">
    <source>
        <dbReference type="ARBA" id="ARBA00035461"/>
    </source>
</evidence>
<dbReference type="SUPFAM" id="SSF55282">
    <property type="entry name" value="RL5-like"/>
    <property type="match status" value="1"/>
</dbReference>
<dbReference type="GO" id="GO:0003735">
    <property type="term" value="F:structural constituent of ribosome"/>
    <property type="evidence" value="ECO:0007669"/>
    <property type="project" value="InterPro"/>
</dbReference>
<dbReference type="GO" id="GO:0006412">
    <property type="term" value="P:translation"/>
    <property type="evidence" value="ECO:0007669"/>
    <property type="project" value="InterPro"/>
</dbReference>
<comment type="caution">
    <text evidence="8">The sequence shown here is derived from an EMBL/GenBank/DDBJ whole genome shotgun (WGS) entry which is preliminary data.</text>
</comment>
<evidence type="ECO:0000256" key="1">
    <source>
        <dbReference type="ARBA" id="ARBA00008553"/>
    </source>
</evidence>
<dbReference type="Pfam" id="PF00281">
    <property type="entry name" value="Ribosomal_L5"/>
    <property type="match status" value="1"/>
</dbReference>
<keyword evidence="2 5" id="KW-0689">Ribosomal protein</keyword>
<dbReference type="GO" id="GO:0005840">
    <property type="term" value="C:ribosome"/>
    <property type="evidence" value="ECO:0007669"/>
    <property type="project" value="UniProtKB-KW"/>
</dbReference>
<dbReference type="PIRSF" id="PIRSF002161">
    <property type="entry name" value="Ribosomal_L5"/>
    <property type="match status" value="1"/>
</dbReference>
<feature type="domain" description="Large ribosomal subunit protein uL5 N-terminal" evidence="6">
    <location>
        <begin position="7"/>
        <end position="60"/>
    </location>
</feature>
<reference evidence="9" key="1">
    <citation type="submission" date="2017-09" db="EMBL/GenBank/DDBJ databases">
        <title>Depth-based differentiation of microbial function through sediment-hosted aquifers and enrichment of novel symbionts in the deep terrestrial subsurface.</title>
        <authorList>
            <person name="Probst A.J."/>
            <person name="Ladd B."/>
            <person name="Jarett J.K."/>
            <person name="Geller-Mcgrath D.E."/>
            <person name="Sieber C.M.K."/>
            <person name="Emerson J.B."/>
            <person name="Anantharaman K."/>
            <person name="Thomas B.C."/>
            <person name="Malmstrom R."/>
            <person name="Stieglmeier M."/>
            <person name="Klingl A."/>
            <person name="Woyke T."/>
            <person name="Ryan C.M."/>
            <person name="Banfield J.F."/>
        </authorList>
    </citation>
    <scope>NUCLEOTIDE SEQUENCE [LARGE SCALE GENOMIC DNA]</scope>
</reference>
<dbReference type="InterPro" id="IPR022803">
    <property type="entry name" value="Ribosomal_uL5_dom_sf"/>
</dbReference>
<evidence type="ECO:0000256" key="5">
    <source>
        <dbReference type="RuleBase" id="RU003930"/>
    </source>
</evidence>
<dbReference type="Gene3D" id="3.30.1440.10">
    <property type="match status" value="1"/>
</dbReference>
<dbReference type="Pfam" id="PF00673">
    <property type="entry name" value="Ribosomal_L5_C"/>
    <property type="match status" value="1"/>
</dbReference>
<dbReference type="EMBL" id="PFBB01000010">
    <property type="protein sequence ID" value="PIR88705.1"/>
    <property type="molecule type" value="Genomic_DNA"/>
</dbReference>
<name>A0A2H0USC7_9BACT</name>
<evidence type="ECO:0000259" key="6">
    <source>
        <dbReference type="Pfam" id="PF00281"/>
    </source>
</evidence>
<dbReference type="PANTHER" id="PTHR11994">
    <property type="entry name" value="60S RIBOSOMAL PROTEIN L11-RELATED"/>
    <property type="match status" value="1"/>
</dbReference>
<dbReference type="InterPro" id="IPR002132">
    <property type="entry name" value="Ribosomal_uL5"/>
</dbReference>
<dbReference type="Proteomes" id="UP000229615">
    <property type="component" value="Unassembled WGS sequence"/>
</dbReference>